<reference evidence="2 3" key="1">
    <citation type="submission" date="2018-09" db="EMBL/GenBank/DDBJ databases">
        <authorList>
            <person name="Postec A."/>
        </authorList>
    </citation>
    <scope>NUCLEOTIDE SEQUENCE [LARGE SCALE GENOMIC DNA]</scope>
    <source>
        <strain evidence="2">70B-A</strain>
    </source>
</reference>
<feature type="transmembrane region" description="Helical" evidence="1">
    <location>
        <begin position="122"/>
        <end position="145"/>
    </location>
</feature>
<dbReference type="OrthoDB" id="9813051at2"/>
<evidence type="ECO:0000313" key="2">
    <source>
        <dbReference type="EMBL" id="VDN47220.1"/>
    </source>
</evidence>
<keyword evidence="1" id="KW-0472">Membrane</keyword>
<keyword evidence="1" id="KW-0812">Transmembrane</keyword>
<dbReference type="Pfam" id="PF07314">
    <property type="entry name" value="Lit"/>
    <property type="match status" value="1"/>
</dbReference>
<dbReference type="RefSeq" id="WP_125136577.1">
    <property type="nucleotide sequence ID" value="NZ_LR130778.1"/>
</dbReference>
<evidence type="ECO:0000256" key="1">
    <source>
        <dbReference type="SAM" id="Phobius"/>
    </source>
</evidence>
<feature type="transmembrane region" description="Helical" evidence="1">
    <location>
        <begin position="9"/>
        <end position="30"/>
    </location>
</feature>
<dbReference type="InterPro" id="IPR010178">
    <property type="entry name" value="Lit"/>
</dbReference>
<gene>
    <name evidence="2" type="ORF">PATL70BA_1338</name>
</gene>
<feature type="transmembrane region" description="Helical" evidence="1">
    <location>
        <begin position="181"/>
        <end position="203"/>
    </location>
</feature>
<dbReference type="AlphaFoldDB" id="A0A3P7P177"/>
<organism evidence="2 3">
    <name type="scientific">Petrocella atlantisensis</name>
    <dbReference type="NCBI Taxonomy" id="2173034"/>
    <lineage>
        <taxon>Bacteria</taxon>
        <taxon>Bacillati</taxon>
        <taxon>Bacillota</taxon>
        <taxon>Clostridia</taxon>
        <taxon>Lachnospirales</taxon>
        <taxon>Vallitaleaceae</taxon>
        <taxon>Petrocella</taxon>
    </lineage>
</organism>
<dbReference type="KEGG" id="cbar:PATL70BA_1338"/>
<dbReference type="NCBIfam" id="TIGR01906">
    <property type="entry name" value="integ_TIGR01906"/>
    <property type="match status" value="1"/>
</dbReference>
<keyword evidence="3" id="KW-1185">Reference proteome</keyword>
<proteinExistence type="predicted"/>
<evidence type="ECO:0008006" key="4">
    <source>
        <dbReference type="Google" id="ProtNLM"/>
    </source>
</evidence>
<name>A0A3P7P177_9FIRM</name>
<keyword evidence="1" id="KW-1133">Transmembrane helix</keyword>
<sequence>MKKPKATDILIGILFTLFIISLGVIATVNFRSLYYFDIDYLNIANDSGISKEIIIDNYNALIDYNSPFFQGDLKLPDLSSSLDGLQHFVDVKNIFTTFYYIAGITLILCGTIIIYKKVKKDYSYLLVSSIAVLLIPAMAAIASIINFDATFVVFHKIFFRNDFWLFDPSTDPVITILPDTFFLHSLIFLISFVFIGSLILFLISRYLKKREIK</sequence>
<dbReference type="Proteomes" id="UP000279029">
    <property type="component" value="Chromosome"/>
</dbReference>
<dbReference type="EMBL" id="LR130778">
    <property type="protein sequence ID" value="VDN47220.1"/>
    <property type="molecule type" value="Genomic_DNA"/>
</dbReference>
<accession>A0A3P7P177</accession>
<protein>
    <recommendedName>
        <fullName evidence="4">TIGR01906 family membrane protein</fullName>
    </recommendedName>
</protein>
<evidence type="ECO:0000313" key="3">
    <source>
        <dbReference type="Proteomes" id="UP000279029"/>
    </source>
</evidence>
<feature type="transmembrane region" description="Helical" evidence="1">
    <location>
        <begin position="97"/>
        <end position="115"/>
    </location>
</feature>